<dbReference type="PROSITE" id="PS00512">
    <property type="entry name" value="ALPHA_GALACTOSIDASE"/>
    <property type="match status" value="1"/>
</dbReference>
<dbReference type="SUPFAM" id="SSF51011">
    <property type="entry name" value="Glycosyl hydrolase domain"/>
    <property type="match status" value="1"/>
</dbReference>
<reference evidence="5" key="1">
    <citation type="submission" date="2019-07" db="EMBL/GenBank/DDBJ databases">
        <title>Annotation for the trematode Paragonimus miyazaki's.</title>
        <authorList>
            <person name="Choi Y.-J."/>
        </authorList>
    </citation>
    <scope>NUCLEOTIDE SEQUENCE</scope>
    <source>
        <strain evidence="5">Japan</strain>
    </source>
</reference>
<comment type="similarity">
    <text evidence="1 4">Belongs to the glycosyl hydrolase 27 family.</text>
</comment>
<dbReference type="GO" id="GO:0009311">
    <property type="term" value="P:oligosaccharide metabolic process"/>
    <property type="evidence" value="ECO:0007669"/>
    <property type="project" value="TreeGrafter"/>
</dbReference>
<dbReference type="InterPro" id="IPR002241">
    <property type="entry name" value="Glyco_hydro_27"/>
</dbReference>
<dbReference type="CDD" id="cd14792">
    <property type="entry name" value="GH27"/>
    <property type="match status" value="1"/>
</dbReference>
<dbReference type="InterPro" id="IPR013780">
    <property type="entry name" value="Glyco_hydro_b"/>
</dbReference>
<dbReference type="SUPFAM" id="SSF51445">
    <property type="entry name" value="(Trans)glycosidases"/>
    <property type="match status" value="1"/>
</dbReference>
<organism evidence="5 6">
    <name type="scientific">Paragonimus skrjabini miyazakii</name>
    <dbReference type="NCBI Taxonomy" id="59628"/>
    <lineage>
        <taxon>Eukaryota</taxon>
        <taxon>Metazoa</taxon>
        <taxon>Spiralia</taxon>
        <taxon>Lophotrochozoa</taxon>
        <taxon>Platyhelminthes</taxon>
        <taxon>Trematoda</taxon>
        <taxon>Digenea</taxon>
        <taxon>Plagiorchiida</taxon>
        <taxon>Troglotremata</taxon>
        <taxon>Troglotrematidae</taxon>
        <taxon>Paragonimus</taxon>
    </lineage>
</organism>
<keyword evidence="6" id="KW-1185">Reference proteome</keyword>
<sequence length="473" mass="54460">MYIISQLENVVAYLPQLSISGCNIKMRITQAVLVLVLLLNFEKRLALENGLARTPPMGWITWQRFRCTVDCFDYPDTCINEQLIQRTVSRLVQDGWRDSGYRYLIIDDCWQYPNRDSVTGEIVADPERFPEINQTFIFNNDFHYKGMGKISDMVHANGLLFGLYMNYGILTCEGYPGSMDHLELDANSLAKWQVDYVKVDSCYSLHGRMPSGFEEFGKYLNKTGRSMIYACNYPSYIDWRTNSSLVDWERLKNNCNLWRILPNIQDSWTSVLSIIEVYKNYGAVLNPISGPGHWTDPDTLLLGNFGLSREQQRVQMGMWCMLAAPLIISTDLDMIDEDSAILLQNPLLLTINQDPGGHYSQYLGERDGVQLWIRKLDNEVYTSVVTFLYTSSVGGPVYVTLSLQEMGVEFDTPMNGDQLFTLTDVFSEIEYECIELSESITVYVNPTGIEMYLVQLYEPDYLDNWFDSEDQWI</sequence>
<dbReference type="OrthoDB" id="5795902at2759"/>
<dbReference type="AlphaFoldDB" id="A0A8S9Z2G3"/>
<comment type="subunit">
    <text evidence="4">Homodimer.</text>
</comment>
<gene>
    <name evidence="5" type="ORF">EG68_01140</name>
</gene>
<evidence type="ECO:0000313" key="6">
    <source>
        <dbReference type="Proteomes" id="UP000822476"/>
    </source>
</evidence>
<dbReference type="PANTHER" id="PTHR11452">
    <property type="entry name" value="ALPHA-GALACTOSIDASE/ALPHA-N-ACETYLGALACTOSAMINIDASE"/>
    <property type="match status" value="1"/>
</dbReference>
<evidence type="ECO:0000313" key="5">
    <source>
        <dbReference type="EMBL" id="KAF7261605.1"/>
    </source>
</evidence>
<dbReference type="GO" id="GO:0016139">
    <property type="term" value="P:glycoside catabolic process"/>
    <property type="evidence" value="ECO:0007669"/>
    <property type="project" value="TreeGrafter"/>
</dbReference>
<dbReference type="Gene3D" id="2.60.40.1180">
    <property type="entry name" value="Golgi alpha-mannosidase II"/>
    <property type="match status" value="1"/>
</dbReference>
<proteinExistence type="inferred from homology"/>
<dbReference type="Pfam" id="PF16499">
    <property type="entry name" value="Melibiase_2"/>
    <property type="match status" value="1"/>
</dbReference>
<evidence type="ECO:0000256" key="4">
    <source>
        <dbReference type="RuleBase" id="RU361168"/>
    </source>
</evidence>
<keyword evidence="2 4" id="KW-0378">Hydrolase</keyword>
<dbReference type="PANTHER" id="PTHR11452:SF83">
    <property type="entry name" value="ALPHA-GALACTOSIDASE"/>
    <property type="match status" value="1"/>
</dbReference>
<dbReference type="EMBL" id="JTDE01000319">
    <property type="protein sequence ID" value="KAF7261605.1"/>
    <property type="molecule type" value="Genomic_DNA"/>
</dbReference>
<keyword evidence="3 4" id="KW-0326">Glycosidase</keyword>
<dbReference type="GO" id="GO:0004557">
    <property type="term" value="F:alpha-galactosidase activity"/>
    <property type="evidence" value="ECO:0007669"/>
    <property type="project" value="TreeGrafter"/>
</dbReference>
<dbReference type="PRINTS" id="PR00740">
    <property type="entry name" value="GLHYDRLASE27"/>
</dbReference>
<accession>A0A8S9Z2G3</accession>
<name>A0A8S9Z2G3_9TREM</name>
<dbReference type="InterPro" id="IPR017853">
    <property type="entry name" value="GH"/>
</dbReference>
<evidence type="ECO:0000256" key="1">
    <source>
        <dbReference type="ARBA" id="ARBA00009743"/>
    </source>
</evidence>
<protein>
    <recommendedName>
        <fullName evidence="4">Alpha-galactosidase</fullName>
        <ecNumber evidence="4">3.2.1.-</ecNumber>
    </recommendedName>
</protein>
<comment type="caution">
    <text evidence="5">The sequence shown here is derived from an EMBL/GenBank/DDBJ whole genome shotgun (WGS) entry which is preliminary data.</text>
</comment>
<dbReference type="EC" id="3.2.1.-" evidence="4"/>
<dbReference type="Gene3D" id="3.20.20.70">
    <property type="entry name" value="Aldolase class I"/>
    <property type="match status" value="1"/>
</dbReference>
<keyword evidence="4" id="KW-1015">Disulfide bond</keyword>
<dbReference type="InterPro" id="IPR013785">
    <property type="entry name" value="Aldolase_TIM"/>
</dbReference>
<dbReference type="GO" id="GO:0005737">
    <property type="term" value="C:cytoplasm"/>
    <property type="evidence" value="ECO:0007669"/>
    <property type="project" value="TreeGrafter"/>
</dbReference>
<dbReference type="InterPro" id="IPR000111">
    <property type="entry name" value="Glyco_hydro_27/36_CS"/>
</dbReference>
<dbReference type="Proteomes" id="UP000822476">
    <property type="component" value="Unassembled WGS sequence"/>
</dbReference>
<dbReference type="FunFam" id="3.20.20.70:FF:000197">
    <property type="entry name" value="Alpha-galactosidase"/>
    <property type="match status" value="1"/>
</dbReference>
<evidence type="ECO:0000256" key="3">
    <source>
        <dbReference type="ARBA" id="ARBA00023295"/>
    </source>
</evidence>
<evidence type="ECO:0000256" key="2">
    <source>
        <dbReference type="ARBA" id="ARBA00022801"/>
    </source>
</evidence>